<keyword evidence="2 5" id="KW-0238">DNA-binding</keyword>
<dbReference type="Gene3D" id="3.40.50.2300">
    <property type="match status" value="2"/>
</dbReference>
<proteinExistence type="predicted"/>
<accession>A0A9Q4FYN1</accession>
<dbReference type="Pfam" id="PF00356">
    <property type="entry name" value="LacI"/>
    <property type="match status" value="1"/>
</dbReference>
<keyword evidence="3" id="KW-0804">Transcription</keyword>
<dbReference type="CDD" id="cd01392">
    <property type="entry name" value="HTH_LacI"/>
    <property type="match status" value="1"/>
</dbReference>
<dbReference type="SUPFAM" id="SSF53822">
    <property type="entry name" value="Periplasmic binding protein-like I"/>
    <property type="match status" value="1"/>
</dbReference>
<organism evidence="5 6">
    <name type="scientific">Salipaludibacillus agaradhaerens</name>
    <name type="common">Bacillus agaradhaerens</name>
    <dbReference type="NCBI Taxonomy" id="76935"/>
    <lineage>
        <taxon>Bacteria</taxon>
        <taxon>Bacillati</taxon>
        <taxon>Bacillota</taxon>
        <taxon>Bacilli</taxon>
        <taxon>Bacillales</taxon>
        <taxon>Bacillaceae</taxon>
    </lineage>
</organism>
<evidence type="ECO:0000256" key="1">
    <source>
        <dbReference type="ARBA" id="ARBA00023015"/>
    </source>
</evidence>
<dbReference type="CDD" id="cd01542">
    <property type="entry name" value="PBP1_TreR-like"/>
    <property type="match status" value="1"/>
</dbReference>
<dbReference type="PROSITE" id="PS00356">
    <property type="entry name" value="HTH_LACI_1"/>
    <property type="match status" value="1"/>
</dbReference>
<evidence type="ECO:0000313" key="6">
    <source>
        <dbReference type="Proteomes" id="UP001057753"/>
    </source>
</evidence>
<dbReference type="Pfam" id="PF13377">
    <property type="entry name" value="Peripla_BP_3"/>
    <property type="match status" value="1"/>
</dbReference>
<dbReference type="InterPro" id="IPR010982">
    <property type="entry name" value="Lambda_DNA-bd_dom_sf"/>
</dbReference>
<comment type="caution">
    <text evidence="5">The sequence shown here is derived from an EMBL/GenBank/DDBJ whole genome shotgun (WGS) entry which is preliminary data.</text>
</comment>
<evidence type="ECO:0000256" key="3">
    <source>
        <dbReference type="ARBA" id="ARBA00023163"/>
    </source>
</evidence>
<dbReference type="PROSITE" id="PS50932">
    <property type="entry name" value="HTH_LACI_2"/>
    <property type="match status" value="1"/>
</dbReference>
<name>A0A9Q4FYN1_SALAG</name>
<evidence type="ECO:0000313" key="5">
    <source>
        <dbReference type="EMBL" id="MCR6097845.1"/>
    </source>
</evidence>
<keyword evidence="6" id="KW-1185">Reference proteome</keyword>
<dbReference type="Gene3D" id="1.10.260.40">
    <property type="entry name" value="lambda repressor-like DNA-binding domains"/>
    <property type="match status" value="1"/>
</dbReference>
<dbReference type="GO" id="GO:0003700">
    <property type="term" value="F:DNA-binding transcription factor activity"/>
    <property type="evidence" value="ECO:0007669"/>
    <property type="project" value="TreeGrafter"/>
</dbReference>
<dbReference type="GO" id="GO:0000976">
    <property type="term" value="F:transcription cis-regulatory region binding"/>
    <property type="evidence" value="ECO:0007669"/>
    <property type="project" value="TreeGrafter"/>
</dbReference>
<dbReference type="InterPro" id="IPR028082">
    <property type="entry name" value="Peripla_BP_I"/>
</dbReference>
<dbReference type="SUPFAM" id="SSF47413">
    <property type="entry name" value="lambda repressor-like DNA-binding domains"/>
    <property type="match status" value="1"/>
</dbReference>
<dbReference type="InterPro" id="IPR000843">
    <property type="entry name" value="HTH_LacI"/>
</dbReference>
<dbReference type="PRINTS" id="PR00036">
    <property type="entry name" value="HTHLACI"/>
</dbReference>
<reference evidence="5" key="1">
    <citation type="submission" date="2020-06" db="EMBL/GenBank/DDBJ databases">
        <title>Insight into the genomes of haloalkaliphilic bacilli from Kenyan soda lakes.</title>
        <authorList>
            <person name="Mwirichia R."/>
            <person name="Villamizar G.C."/>
            <person name="Poehlein A."/>
            <person name="Mugweru J."/>
            <person name="Kipnyargis A."/>
            <person name="Kiplimo D."/>
            <person name="Orwa P."/>
            <person name="Daniel R."/>
        </authorList>
    </citation>
    <scope>NUCLEOTIDE SEQUENCE</scope>
    <source>
        <strain evidence="5">B1096_S55</strain>
    </source>
</reference>
<gene>
    <name evidence="5" type="ORF">HXA33_15015</name>
</gene>
<evidence type="ECO:0000256" key="2">
    <source>
        <dbReference type="ARBA" id="ARBA00023125"/>
    </source>
</evidence>
<feature type="domain" description="HTH lacI-type" evidence="4">
    <location>
        <begin position="2"/>
        <end position="56"/>
    </location>
</feature>
<evidence type="ECO:0000259" key="4">
    <source>
        <dbReference type="PROSITE" id="PS50932"/>
    </source>
</evidence>
<sequence length="330" mass="36104">MVTINDIADLAGVSRTTVSRVLNSSGYVSEKARKKVLKVIEQTGYVPSEHAKSLRTKKTKVIGVLLPKVSTETISRIVEGIEYVLSENGYHILLASANLVAAKELEHLQLLQSRRVEGIILVATNTNDELVKMIQSLTIPVTALGQDIPGVSCVLYKDYEAAYDVVSLLIKKGHTRIGFIGVDEADPAVGIERKKAYYDCMKEAGLEVEEGWVQKGVFNIDSGAAAMERMLIKSDRQPTAVFAVTDRLAVGAMQTLKQEGVAVPDTMSVMSIGASDLSEYVTPPLATVNYFHEKAGRETAKLMLTQIRTKGASIKKISMDYRLIERDSLL</sequence>
<dbReference type="EMBL" id="JABXYM010000001">
    <property type="protein sequence ID" value="MCR6097845.1"/>
    <property type="molecule type" value="Genomic_DNA"/>
</dbReference>
<keyword evidence="1" id="KW-0805">Transcription regulation</keyword>
<dbReference type="Proteomes" id="UP001057753">
    <property type="component" value="Unassembled WGS sequence"/>
</dbReference>
<protein>
    <submittedName>
        <fullName evidence="5">LacI family DNA-binding transcriptional regulator</fullName>
    </submittedName>
</protein>
<dbReference type="SMART" id="SM00354">
    <property type="entry name" value="HTH_LACI"/>
    <property type="match status" value="1"/>
</dbReference>
<dbReference type="PANTHER" id="PTHR30146:SF146">
    <property type="entry name" value="HTH-TYPE TRANSCRIPTIONAL REGULATOR TRER"/>
    <property type="match status" value="1"/>
</dbReference>
<dbReference type="PANTHER" id="PTHR30146">
    <property type="entry name" value="LACI-RELATED TRANSCRIPTIONAL REPRESSOR"/>
    <property type="match status" value="1"/>
</dbReference>
<dbReference type="InterPro" id="IPR046335">
    <property type="entry name" value="LacI/GalR-like_sensor"/>
</dbReference>
<dbReference type="AlphaFoldDB" id="A0A9Q4FYN1"/>